<sequence length="106" mass="11796">MRCKAVGTVPTHRLGEVRSTSAHMSFYSTDPQAAGRTPAETNCKAAGNMVGYMHLLNEETPEALAGTHRWVRCHDDAEGAKRLIRGEDGYVMRETDCYIRMVPVRT</sequence>
<name>A0A916Y5N0_9HYPH</name>
<gene>
    <name evidence="1" type="ORF">GCM10011335_38200</name>
</gene>
<reference evidence="1" key="1">
    <citation type="journal article" date="2014" name="Int. J. Syst. Evol. Microbiol.">
        <title>Complete genome sequence of Corynebacterium casei LMG S-19264T (=DSM 44701T), isolated from a smear-ripened cheese.</title>
        <authorList>
            <consortium name="US DOE Joint Genome Institute (JGI-PGF)"/>
            <person name="Walter F."/>
            <person name="Albersmeier A."/>
            <person name="Kalinowski J."/>
            <person name="Ruckert C."/>
        </authorList>
    </citation>
    <scope>NUCLEOTIDE SEQUENCE</scope>
    <source>
        <strain evidence="1">CGMCC 1.15493</strain>
    </source>
</reference>
<dbReference type="EMBL" id="BMJJ01000010">
    <property type="protein sequence ID" value="GGD31524.1"/>
    <property type="molecule type" value="Genomic_DNA"/>
</dbReference>
<proteinExistence type="predicted"/>
<evidence type="ECO:0000313" key="2">
    <source>
        <dbReference type="Proteomes" id="UP000613160"/>
    </source>
</evidence>
<comment type="caution">
    <text evidence="1">The sequence shown here is derived from an EMBL/GenBank/DDBJ whole genome shotgun (WGS) entry which is preliminary data.</text>
</comment>
<reference evidence="1" key="2">
    <citation type="submission" date="2020-09" db="EMBL/GenBank/DDBJ databases">
        <authorList>
            <person name="Sun Q."/>
            <person name="Zhou Y."/>
        </authorList>
    </citation>
    <scope>NUCLEOTIDE SEQUENCE</scope>
    <source>
        <strain evidence="1">CGMCC 1.15493</strain>
    </source>
</reference>
<organism evidence="1 2">
    <name type="scientific">Aureimonas glaciei</name>
    <dbReference type="NCBI Taxonomy" id="1776957"/>
    <lineage>
        <taxon>Bacteria</taxon>
        <taxon>Pseudomonadati</taxon>
        <taxon>Pseudomonadota</taxon>
        <taxon>Alphaproteobacteria</taxon>
        <taxon>Hyphomicrobiales</taxon>
        <taxon>Aurantimonadaceae</taxon>
        <taxon>Aureimonas</taxon>
    </lineage>
</organism>
<protein>
    <submittedName>
        <fullName evidence="1">Uncharacterized protein</fullName>
    </submittedName>
</protein>
<dbReference type="AlphaFoldDB" id="A0A916Y5N0"/>
<dbReference type="Proteomes" id="UP000613160">
    <property type="component" value="Unassembled WGS sequence"/>
</dbReference>
<accession>A0A916Y5N0</accession>
<keyword evidence="2" id="KW-1185">Reference proteome</keyword>
<evidence type="ECO:0000313" key="1">
    <source>
        <dbReference type="EMBL" id="GGD31524.1"/>
    </source>
</evidence>